<protein>
    <submittedName>
        <fullName evidence="1">Uncharacterized protein</fullName>
    </submittedName>
</protein>
<sequence length="238" mass="26679">PLPEVAQLHLHNIEFVQSLAFDWAESSTVEPVELHFLSQLNPHSCVRKDGTGCKIIDWSALLFLLSVARRTLHAHGVNPAQEEQPNKKTTCILESCAVENHRWEVAHARSTGYESWERVLDMTLTKCSSRLPHDYRGNMFSELLHVLPTILRSEDIQESPAVLLSVAVLSSVTKLREDRRHQILVQSASGGSLPAERIVRHPLQHPGSYITDNNRVELICGSLHAALINYVHLITPSS</sequence>
<evidence type="ECO:0000313" key="2">
    <source>
        <dbReference type="Proteomes" id="UP001222325"/>
    </source>
</evidence>
<name>A0AAD6TWY9_9AGAR</name>
<gene>
    <name evidence="1" type="ORF">B0H15DRAFT_994073</name>
</gene>
<dbReference type="AlphaFoldDB" id="A0AAD6TWY9"/>
<dbReference type="EMBL" id="JARJCN010000046">
    <property type="protein sequence ID" value="KAJ7082251.1"/>
    <property type="molecule type" value="Genomic_DNA"/>
</dbReference>
<evidence type="ECO:0000313" key="1">
    <source>
        <dbReference type="EMBL" id="KAJ7082251.1"/>
    </source>
</evidence>
<comment type="caution">
    <text evidence="1">The sequence shown here is derived from an EMBL/GenBank/DDBJ whole genome shotgun (WGS) entry which is preliminary data.</text>
</comment>
<feature type="non-terminal residue" evidence="1">
    <location>
        <position position="238"/>
    </location>
</feature>
<dbReference type="Proteomes" id="UP001222325">
    <property type="component" value="Unassembled WGS sequence"/>
</dbReference>
<feature type="non-terminal residue" evidence="1">
    <location>
        <position position="1"/>
    </location>
</feature>
<accession>A0AAD6TWY9</accession>
<reference evidence="1" key="1">
    <citation type="submission" date="2023-03" db="EMBL/GenBank/DDBJ databases">
        <title>Massive genome expansion in bonnet fungi (Mycena s.s.) driven by repeated elements and novel gene families across ecological guilds.</title>
        <authorList>
            <consortium name="Lawrence Berkeley National Laboratory"/>
            <person name="Harder C.B."/>
            <person name="Miyauchi S."/>
            <person name="Viragh M."/>
            <person name="Kuo A."/>
            <person name="Thoen E."/>
            <person name="Andreopoulos B."/>
            <person name="Lu D."/>
            <person name="Skrede I."/>
            <person name="Drula E."/>
            <person name="Henrissat B."/>
            <person name="Morin E."/>
            <person name="Kohler A."/>
            <person name="Barry K."/>
            <person name="LaButti K."/>
            <person name="Morin E."/>
            <person name="Salamov A."/>
            <person name="Lipzen A."/>
            <person name="Mereny Z."/>
            <person name="Hegedus B."/>
            <person name="Baldrian P."/>
            <person name="Stursova M."/>
            <person name="Weitz H."/>
            <person name="Taylor A."/>
            <person name="Grigoriev I.V."/>
            <person name="Nagy L.G."/>
            <person name="Martin F."/>
            <person name="Kauserud H."/>
        </authorList>
    </citation>
    <scope>NUCLEOTIDE SEQUENCE</scope>
    <source>
        <strain evidence="1">CBHHK173m</strain>
    </source>
</reference>
<keyword evidence="2" id="KW-1185">Reference proteome</keyword>
<organism evidence="1 2">
    <name type="scientific">Mycena belliarum</name>
    <dbReference type="NCBI Taxonomy" id="1033014"/>
    <lineage>
        <taxon>Eukaryota</taxon>
        <taxon>Fungi</taxon>
        <taxon>Dikarya</taxon>
        <taxon>Basidiomycota</taxon>
        <taxon>Agaricomycotina</taxon>
        <taxon>Agaricomycetes</taxon>
        <taxon>Agaricomycetidae</taxon>
        <taxon>Agaricales</taxon>
        <taxon>Marasmiineae</taxon>
        <taxon>Mycenaceae</taxon>
        <taxon>Mycena</taxon>
    </lineage>
</organism>
<proteinExistence type="predicted"/>